<name>A0A1H8BCD1_9BACL</name>
<feature type="transmembrane region" description="Helical" evidence="1">
    <location>
        <begin position="146"/>
        <end position="167"/>
    </location>
</feature>
<keyword evidence="1" id="KW-0472">Membrane</keyword>
<dbReference type="EMBL" id="FOCQ01000002">
    <property type="protein sequence ID" value="SEM80406.1"/>
    <property type="molecule type" value="Genomic_DNA"/>
</dbReference>
<gene>
    <name evidence="3" type="ORF">SAMN05444955_102107</name>
</gene>
<feature type="transmembrane region" description="Helical" evidence="1">
    <location>
        <begin position="106"/>
        <end position="125"/>
    </location>
</feature>
<reference evidence="3 4" key="1">
    <citation type="submission" date="2016-10" db="EMBL/GenBank/DDBJ databases">
        <authorList>
            <person name="de Groot N.N."/>
        </authorList>
    </citation>
    <scope>NUCLEOTIDE SEQUENCE [LARGE SCALE GENOMIC DNA]</scope>
    <source>
        <strain evidence="3 4">DSM 46701</strain>
    </source>
</reference>
<feature type="transmembrane region" description="Helical" evidence="1">
    <location>
        <begin position="46"/>
        <end position="69"/>
    </location>
</feature>
<organism evidence="3 4">
    <name type="scientific">Lihuaxuella thermophila</name>
    <dbReference type="NCBI Taxonomy" id="1173111"/>
    <lineage>
        <taxon>Bacteria</taxon>
        <taxon>Bacillati</taxon>
        <taxon>Bacillota</taxon>
        <taxon>Bacilli</taxon>
        <taxon>Bacillales</taxon>
        <taxon>Thermoactinomycetaceae</taxon>
        <taxon>Lihuaxuella</taxon>
    </lineage>
</organism>
<feature type="transmembrane region" description="Helical" evidence="1">
    <location>
        <begin position="303"/>
        <end position="331"/>
    </location>
</feature>
<feature type="transmembrane region" description="Helical" evidence="1">
    <location>
        <begin position="337"/>
        <end position="357"/>
    </location>
</feature>
<protein>
    <recommendedName>
        <fullName evidence="2">CAAX prenyl protease 2/Lysostaphin resistance protein A-like domain-containing protein</fullName>
    </recommendedName>
</protein>
<keyword evidence="1" id="KW-0812">Transmembrane</keyword>
<evidence type="ECO:0000313" key="4">
    <source>
        <dbReference type="Proteomes" id="UP000199695"/>
    </source>
</evidence>
<dbReference type="GO" id="GO:0004175">
    <property type="term" value="F:endopeptidase activity"/>
    <property type="evidence" value="ECO:0007669"/>
    <property type="project" value="UniProtKB-ARBA"/>
</dbReference>
<accession>A0A1H8BCD1</accession>
<dbReference type="OrthoDB" id="2986398at2"/>
<keyword evidence="4" id="KW-1185">Reference proteome</keyword>
<evidence type="ECO:0000313" key="3">
    <source>
        <dbReference type="EMBL" id="SEM80406.1"/>
    </source>
</evidence>
<feature type="transmembrane region" description="Helical" evidence="1">
    <location>
        <begin position="6"/>
        <end position="25"/>
    </location>
</feature>
<dbReference type="Pfam" id="PF02517">
    <property type="entry name" value="Rce1-like"/>
    <property type="match status" value="1"/>
</dbReference>
<feature type="transmembrane region" description="Helical" evidence="1">
    <location>
        <begin position="262"/>
        <end position="282"/>
    </location>
</feature>
<proteinExistence type="predicted"/>
<evidence type="ECO:0000259" key="2">
    <source>
        <dbReference type="Pfam" id="PF02517"/>
    </source>
</evidence>
<feature type="domain" description="CAAX prenyl protease 2/Lysostaphin resistance protein A-like" evidence="2">
    <location>
        <begin position="269"/>
        <end position="349"/>
    </location>
</feature>
<feature type="transmembrane region" description="Helical" evidence="1">
    <location>
        <begin position="179"/>
        <end position="202"/>
    </location>
</feature>
<dbReference type="STRING" id="1173111.SAMN05444955_102107"/>
<keyword evidence="1" id="KW-1133">Transmembrane helix</keyword>
<dbReference type="Proteomes" id="UP000199695">
    <property type="component" value="Unassembled WGS sequence"/>
</dbReference>
<dbReference type="InterPro" id="IPR003675">
    <property type="entry name" value="Rce1/LyrA-like_dom"/>
</dbReference>
<dbReference type="AlphaFoldDB" id="A0A1H8BCD1"/>
<dbReference type="GO" id="GO:0080120">
    <property type="term" value="P:CAAX-box protein maturation"/>
    <property type="evidence" value="ECO:0007669"/>
    <property type="project" value="UniProtKB-ARBA"/>
</dbReference>
<feature type="transmembrane region" description="Helical" evidence="1">
    <location>
        <begin position="223"/>
        <end position="250"/>
    </location>
</feature>
<evidence type="ECO:0000256" key="1">
    <source>
        <dbReference type="SAM" id="Phobius"/>
    </source>
</evidence>
<sequence length="359" mass="38180">MMNEVVSNILGNLATFAPIIFLFYLANLSERGRTAENPGRGKELGIVCYTLVVIGYAGSFLLGLLIHLAGLFMNGPAGASIRQSMQQELQMPLPGVSGILNQLDEVGLGIWLPSLIAMLVLIFPIRKGIAKIIPIDPVKRTHALSLSMSMLVFIQFFVTLGVGLATLSELPGQPTGNGVLASLWSQDILLFILGLIGVGWLSRRTLPESLSRLGLVKPSGRQLLAGLGIGIGLMSGALALEFAAGLLGLTADPHVEELTQKMLGPLFTSIPGILTLGLAAAIGEETIFRGALQPRFGLIFTTLLFALVHANYGFSIATVIVFLVGLCLAFVRNYINTTVSMVVHATYNIGLGVLTLFMP</sequence>